<organism evidence="1 2">
    <name type="scientific">Hyphomonas oceanitis SCH89</name>
    <dbReference type="NCBI Taxonomy" id="1280953"/>
    <lineage>
        <taxon>Bacteria</taxon>
        <taxon>Pseudomonadati</taxon>
        <taxon>Pseudomonadota</taxon>
        <taxon>Alphaproteobacteria</taxon>
        <taxon>Hyphomonadales</taxon>
        <taxon>Hyphomonadaceae</taxon>
        <taxon>Hyphomonas</taxon>
    </lineage>
</organism>
<name>A0A059GB95_9PROT</name>
<dbReference type="NCBIfam" id="NF004858">
    <property type="entry name" value="PRK06213.1"/>
    <property type="match status" value="1"/>
</dbReference>
<dbReference type="Gene3D" id="3.90.226.10">
    <property type="entry name" value="2-enoyl-CoA Hydratase, Chain A, domain 1"/>
    <property type="match status" value="1"/>
</dbReference>
<dbReference type="InterPro" id="IPR029045">
    <property type="entry name" value="ClpP/crotonase-like_dom_sf"/>
</dbReference>
<dbReference type="SUPFAM" id="SSF52096">
    <property type="entry name" value="ClpP/crotonase"/>
    <property type="match status" value="1"/>
</dbReference>
<proteinExistence type="predicted"/>
<dbReference type="OrthoDB" id="8640486at2"/>
<dbReference type="RefSeq" id="WP_035535545.1">
    <property type="nucleotide sequence ID" value="NZ_ARYL01000002.1"/>
</dbReference>
<evidence type="ECO:0000313" key="1">
    <source>
        <dbReference type="EMBL" id="KDA04122.1"/>
    </source>
</evidence>
<comment type="caution">
    <text evidence="1">The sequence shown here is derived from an EMBL/GenBank/DDBJ whole genome shotgun (WGS) entry which is preliminary data.</text>
</comment>
<reference evidence="1 2" key="1">
    <citation type="journal article" date="2014" name="Antonie Van Leeuwenhoek">
        <title>Hyphomonas beringensis sp. nov. and Hyphomonas chukchiensis sp. nov., isolated from surface seawater of the Bering Sea and Chukchi Sea.</title>
        <authorList>
            <person name="Li C."/>
            <person name="Lai Q."/>
            <person name="Li G."/>
            <person name="Dong C."/>
            <person name="Wang J."/>
            <person name="Liao Y."/>
            <person name="Shao Z."/>
        </authorList>
    </citation>
    <scope>NUCLEOTIDE SEQUENCE [LARGE SCALE GENOMIC DNA]</scope>
    <source>
        <strain evidence="1 2">SCH89</strain>
    </source>
</reference>
<dbReference type="InterPro" id="IPR001753">
    <property type="entry name" value="Enoyl-CoA_hydra/iso"/>
</dbReference>
<dbReference type="GO" id="GO:0006635">
    <property type="term" value="P:fatty acid beta-oxidation"/>
    <property type="evidence" value="ECO:0007669"/>
    <property type="project" value="TreeGrafter"/>
</dbReference>
<sequence length="222" mass="23355">MTATIKIENDIAIITMDDGKANAISPTMLESLNAALDQAEKEAKAVVITGRPDRFSAGFDLKTIMGSSPEEVRSLVNGGGALALRLFTLPMPVVAACTGHGIAMGCFILLGCDKRIGATGPYKIGANETQIGMVLPVFALELCKARLNPLYLTESVIMGTLFTPEEAVTVGYLDKAVAPDQVLAEAMAEAERLKALPAAALAGNKKILRKPFVDVIAPTVAR</sequence>
<dbReference type="AlphaFoldDB" id="A0A059GB95"/>
<dbReference type="EMBL" id="ARYL01000002">
    <property type="protein sequence ID" value="KDA04122.1"/>
    <property type="molecule type" value="Genomic_DNA"/>
</dbReference>
<dbReference type="PANTHER" id="PTHR11941">
    <property type="entry name" value="ENOYL-COA HYDRATASE-RELATED"/>
    <property type="match status" value="1"/>
</dbReference>
<dbReference type="STRING" id="1280953.HOC_02261"/>
<dbReference type="PATRIC" id="fig|1280953.3.peg.455"/>
<protein>
    <submittedName>
        <fullName evidence="1">Enoyl-CoA hydratase/isomerase family protein</fullName>
    </submittedName>
</protein>
<accession>A0A059GB95</accession>
<dbReference type="PANTHER" id="PTHR11941:SF54">
    <property type="entry name" value="ENOYL-COA HYDRATASE, MITOCHONDRIAL"/>
    <property type="match status" value="1"/>
</dbReference>
<dbReference type="eggNOG" id="COG1024">
    <property type="taxonomic scope" value="Bacteria"/>
</dbReference>
<dbReference type="Proteomes" id="UP000024942">
    <property type="component" value="Unassembled WGS sequence"/>
</dbReference>
<dbReference type="CDD" id="cd06558">
    <property type="entry name" value="crotonase-like"/>
    <property type="match status" value="1"/>
</dbReference>
<keyword evidence="2" id="KW-1185">Reference proteome</keyword>
<gene>
    <name evidence="1" type="ORF">HOC_02261</name>
</gene>
<evidence type="ECO:0000313" key="2">
    <source>
        <dbReference type="Proteomes" id="UP000024942"/>
    </source>
</evidence>
<dbReference type="Pfam" id="PF00378">
    <property type="entry name" value="ECH_1"/>
    <property type="match status" value="1"/>
</dbReference>
<dbReference type="GO" id="GO:0016853">
    <property type="term" value="F:isomerase activity"/>
    <property type="evidence" value="ECO:0007669"/>
    <property type="project" value="UniProtKB-KW"/>
</dbReference>
<keyword evidence="1" id="KW-0413">Isomerase</keyword>